<dbReference type="AlphaFoldDB" id="A0A7R9PFY8"/>
<protein>
    <submittedName>
        <fullName evidence="2">(California timema) hypothetical protein</fullName>
    </submittedName>
</protein>
<proteinExistence type="predicted"/>
<feature type="region of interest" description="Disordered" evidence="1">
    <location>
        <begin position="40"/>
        <end position="67"/>
    </location>
</feature>
<organism evidence="2">
    <name type="scientific">Timema californicum</name>
    <name type="common">California timema</name>
    <name type="synonym">Walking stick</name>
    <dbReference type="NCBI Taxonomy" id="61474"/>
    <lineage>
        <taxon>Eukaryota</taxon>
        <taxon>Metazoa</taxon>
        <taxon>Ecdysozoa</taxon>
        <taxon>Arthropoda</taxon>
        <taxon>Hexapoda</taxon>
        <taxon>Insecta</taxon>
        <taxon>Pterygota</taxon>
        <taxon>Neoptera</taxon>
        <taxon>Polyneoptera</taxon>
        <taxon>Phasmatodea</taxon>
        <taxon>Timematodea</taxon>
        <taxon>Timematoidea</taxon>
        <taxon>Timematidae</taxon>
        <taxon>Timema</taxon>
    </lineage>
</organism>
<sequence>MSSASSKVKTEYILPHTTSQENQPSPLALLAATCSRIGSVPTHEVHQQEGVSQQQQQQQTCNNNGPVPVALTRPVNLSQQPQIRIVNAAVFQQLQAAQQQQQAEGRVNKTNLGTPDRDSNLDLPVVGSLELNYKKAVTTVGVLF</sequence>
<evidence type="ECO:0000256" key="1">
    <source>
        <dbReference type="SAM" id="MobiDB-lite"/>
    </source>
</evidence>
<accession>A0A7R9PFY8</accession>
<dbReference type="EMBL" id="OE216972">
    <property type="protein sequence ID" value="CAD7581399.1"/>
    <property type="molecule type" value="Genomic_DNA"/>
</dbReference>
<name>A0A7R9PFY8_TIMCA</name>
<evidence type="ECO:0000313" key="2">
    <source>
        <dbReference type="EMBL" id="CAD7581399.1"/>
    </source>
</evidence>
<reference evidence="2" key="1">
    <citation type="submission" date="2020-11" db="EMBL/GenBank/DDBJ databases">
        <authorList>
            <person name="Tran Van P."/>
        </authorList>
    </citation>
    <scope>NUCLEOTIDE SEQUENCE</scope>
</reference>
<gene>
    <name evidence="2" type="ORF">TCMB3V08_LOCUS13932</name>
</gene>